<dbReference type="OrthoDB" id="10261522at2759"/>
<dbReference type="STRING" id="984486.A0A1E3QZ50"/>
<dbReference type="GeneID" id="30148566"/>
<evidence type="ECO:0000259" key="1">
    <source>
        <dbReference type="PROSITE" id="PS51462"/>
    </source>
</evidence>
<evidence type="ECO:0000313" key="3">
    <source>
        <dbReference type="Proteomes" id="UP000094336"/>
    </source>
</evidence>
<protein>
    <recommendedName>
        <fullName evidence="1">Nudix hydrolase domain-containing protein</fullName>
    </recommendedName>
</protein>
<dbReference type="RefSeq" id="XP_018988246.1">
    <property type="nucleotide sequence ID" value="XM_019130713.1"/>
</dbReference>
<reference evidence="3" key="1">
    <citation type="submission" date="2016-05" db="EMBL/GenBank/DDBJ databases">
        <title>Comparative genomics of biotechnologically important yeasts.</title>
        <authorList>
            <consortium name="DOE Joint Genome Institute"/>
            <person name="Riley R."/>
            <person name="Haridas S."/>
            <person name="Wolfe K.H."/>
            <person name="Lopes M.R."/>
            <person name="Hittinger C.T."/>
            <person name="Goker M."/>
            <person name="Salamov A."/>
            <person name="Wisecaver J."/>
            <person name="Long T.M."/>
            <person name="Aerts A.L."/>
            <person name="Barry K."/>
            <person name="Choi C."/>
            <person name="Clum A."/>
            <person name="Coughlan A.Y."/>
            <person name="Deshpande S."/>
            <person name="Douglass A.P."/>
            <person name="Hanson S.J."/>
            <person name="Klenk H.-P."/>
            <person name="Labutti K."/>
            <person name="Lapidus A."/>
            <person name="Lindquist E."/>
            <person name="Lipzen A."/>
            <person name="Meier-Kolthoff J.P."/>
            <person name="Ohm R.A."/>
            <person name="Otillar R.P."/>
            <person name="Pangilinan J."/>
            <person name="Peng Y."/>
            <person name="Rokas A."/>
            <person name="Rosa C.A."/>
            <person name="Scheuner C."/>
            <person name="Sibirny A.A."/>
            <person name="Slot J.C."/>
            <person name="Stielow J.B."/>
            <person name="Sun H."/>
            <person name="Kurtzman C.P."/>
            <person name="Blackwell M."/>
            <person name="Grigoriev I.V."/>
            <person name="Jeffries T.W."/>
        </authorList>
    </citation>
    <scope>NUCLEOTIDE SEQUENCE [LARGE SCALE GENOMIC DNA]</scope>
    <source>
        <strain evidence="3">NRRL Y-12698</strain>
    </source>
</reference>
<keyword evidence="3" id="KW-1185">Reference proteome</keyword>
<organism evidence="2 3">
    <name type="scientific">Babjeviella inositovora NRRL Y-12698</name>
    <dbReference type="NCBI Taxonomy" id="984486"/>
    <lineage>
        <taxon>Eukaryota</taxon>
        <taxon>Fungi</taxon>
        <taxon>Dikarya</taxon>
        <taxon>Ascomycota</taxon>
        <taxon>Saccharomycotina</taxon>
        <taxon>Pichiomycetes</taxon>
        <taxon>Serinales incertae sedis</taxon>
        <taxon>Babjeviella</taxon>
    </lineage>
</organism>
<gene>
    <name evidence="2" type="ORF">BABINDRAFT_170034</name>
</gene>
<dbReference type="FunFam" id="3.90.79.10:FF:000019">
    <property type="entry name" value="Thiamin pyrophosphokinase, putative"/>
    <property type="match status" value="1"/>
</dbReference>
<dbReference type="Proteomes" id="UP000094336">
    <property type="component" value="Unassembled WGS sequence"/>
</dbReference>
<proteinExistence type="predicted"/>
<dbReference type="PANTHER" id="PTHR13622">
    <property type="entry name" value="THIAMIN PYROPHOSPHOKINASE"/>
    <property type="match status" value="1"/>
</dbReference>
<name>A0A1E3QZ50_9ASCO</name>
<dbReference type="PANTHER" id="PTHR13622:SF8">
    <property type="entry name" value="THIAMIN PYROPHOSPHOKINASE 1"/>
    <property type="match status" value="1"/>
</dbReference>
<dbReference type="InterPro" id="IPR000086">
    <property type="entry name" value="NUDIX_hydrolase_dom"/>
</dbReference>
<dbReference type="PROSITE" id="PS51462">
    <property type="entry name" value="NUDIX"/>
    <property type="match status" value="1"/>
</dbReference>
<dbReference type="Gene3D" id="3.90.79.10">
    <property type="entry name" value="Nucleoside Triphosphate Pyrophosphohydrolase"/>
    <property type="match status" value="1"/>
</dbReference>
<dbReference type="GO" id="GO:0044715">
    <property type="term" value="F:8-oxo-dGDP phosphatase activity"/>
    <property type="evidence" value="ECO:0007669"/>
    <property type="project" value="EnsemblFungi"/>
</dbReference>
<dbReference type="SUPFAM" id="SSF55811">
    <property type="entry name" value="Nudix"/>
    <property type="match status" value="1"/>
</dbReference>
<sequence length="320" mass="35975">MKTVDTFPYPHDMAYEQTVGKMFQFYSHDGTVLGYMLPLVALELSKHPETVTVNYAAQTVTISATLASIEARDVAFDKIARCWKNAGSFETLEGWRDEQYVVYHPLSVPYLRVERAFSVLIGVVTYGVHINGYVPKEHSTTGKTQMWIARRSTTKPTFPGMLDNTIAGGIGYPQTVNETVIKEAMEEASLPEEYVTEHVRSAGVLSYMYQHDPTSMKEAGLIQPEVQFIYDLPFIGVVPGVNDDEVGGFELMDIADVKQAMLCGEFKPNCAMVMLDFLIRHGFLRAGTAVDEDPEVEYIEVSEFLDIQSRCHRRIPFPTM</sequence>
<dbReference type="CDD" id="cd03676">
    <property type="entry name" value="NUDIX_Tnr3_like"/>
    <property type="match status" value="1"/>
</dbReference>
<feature type="domain" description="Nudix hydrolase" evidence="1">
    <location>
        <begin position="125"/>
        <end position="276"/>
    </location>
</feature>
<dbReference type="EMBL" id="KV454426">
    <property type="protein sequence ID" value="ODQ82918.1"/>
    <property type="molecule type" value="Genomic_DNA"/>
</dbReference>
<dbReference type="InterPro" id="IPR015797">
    <property type="entry name" value="NUDIX_hydrolase-like_dom_sf"/>
</dbReference>
<dbReference type="Pfam" id="PF15916">
    <property type="entry name" value="DUF4743"/>
    <property type="match status" value="1"/>
</dbReference>
<accession>A0A1E3QZ50</accession>
<dbReference type="AlphaFoldDB" id="A0A1E3QZ50"/>
<dbReference type="Pfam" id="PF00293">
    <property type="entry name" value="NUDIX"/>
    <property type="match status" value="1"/>
</dbReference>
<evidence type="ECO:0000313" key="2">
    <source>
        <dbReference type="EMBL" id="ODQ82918.1"/>
    </source>
</evidence>
<dbReference type="InterPro" id="IPR031804">
    <property type="entry name" value="DUF4743"/>
</dbReference>